<comment type="caution">
    <text evidence="2">The sequence shown here is derived from an EMBL/GenBank/DDBJ whole genome shotgun (WGS) entry which is preliminary data.</text>
</comment>
<protein>
    <submittedName>
        <fullName evidence="2">Transcription factor Adf-1</fullName>
    </submittedName>
</protein>
<dbReference type="AlphaFoldDB" id="A0AAV4EBX7"/>
<accession>A0AAV4EBX7</accession>
<sequence>MSLEDDEARKRWKKLRNYFLKSHRETTTSKSGSAGGKKKKWYLHDRMLFILPYISDRNITSNVLPVCLMRTLWMMRTTCLKLID</sequence>
<name>A0AAV4EBX7_9GAST</name>
<feature type="domain" description="MADF" evidence="1">
    <location>
        <begin position="5"/>
        <end position="50"/>
    </location>
</feature>
<evidence type="ECO:0000313" key="3">
    <source>
        <dbReference type="Proteomes" id="UP000762676"/>
    </source>
</evidence>
<organism evidence="2 3">
    <name type="scientific">Elysia marginata</name>
    <dbReference type="NCBI Taxonomy" id="1093978"/>
    <lineage>
        <taxon>Eukaryota</taxon>
        <taxon>Metazoa</taxon>
        <taxon>Spiralia</taxon>
        <taxon>Lophotrochozoa</taxon>
        <taxon>Mollusca</taxon>
        <taxon>Gastropoda</taxon>
        <taxon>Heterobranchia</taxon>
        <taxon>Euthyneura</taxon>
        <taxon>Panpulmonata</taxon>
        <taxon>Sacoglossa</taxon>
        <taxon>Placobranchoidea</taxon>
        <taxon>Plakobranchidae</taxon>
        <taxon>Elysia</taxon>
    </lineage>
</organism>
<keyword evidence="3" id="KW-1185">Reference proteome</keyword>
<proteinExistence type="predicted"/>
<evidence type="ECO:0000313" key="2">
    <source>
        <dbReference type="EMBL" id="GFR58164.1"/>
    </source>
</evidence>
<dbReference type="Pfam" id="PF10545">
    <property type="entry name" value="MADF_DNA_bdg"/>
    <property type="match status" value="1"/>
</dbReference>
<dbReference type="EMBL" id="BMAT01010664">
    <property type="protein sequence ID" value="GFR58164.1"/>
    <property type="molecule type" value="Genomic_DNA"/>
</dbReference>
<dbReference type="InterPro" id="IPR006578">
    <property type="entry name" value="MADF-dom"/>
</dbReference>
<reference evidence="2 3" key="1">
    <citation type="journal article" date="2021" name="Elife">
        <title>Chloroplast acquisition without the gene transfer in kleptoplastic sea slugs, Plakobranchus ocellatus.</title>
        <authorList>
            <person name="Maeda T."/>
            <person name="Takahashi S."/>
            <person name="Yoshida T."/>
            <person name="Shimamura S."/>
            <person name="Takaki Y."/>
            <person name="Nagai Y."/>
            <person name="Toyoda A."/>
            <person name="Suzuki Y."/>
            <person name="Arimoto A."/>
            <person name="Ishii H."/>
            <person name="Satoh N."/>
            <person name="Nishiyama T."/>
            <person name="Hasebe M."/>
            <person name="Maruyama T."/>
            <person name="Minagawa J."/>
            <person name="Obokata J."/>
            <person name="Shigenobu S."/>
        </authorList>
    </citation>
    <scope>NUCLEOTIDE SEQUENCE [LARGE SCALE GENOMIC DNA]</scope>
</reference>
<evidence type="ECO:0000259" key="1">
    <source>
        <dbReference type="Pfam" id="PF10545"/>
    </source>
</evidence>
<gene>
    <name evidence="2" type="ORF">ElyMa_005354500</name>
</gene>
<dbReference type="Proteomes" id="UP000762676">
    <property type="component" value="Unassembled WGS sequence"/>
</dbReference>